<dbReference type="SUPFAM" id="SSF50814">
    <property type="entry name" value="Lipocalins"/>
    <property type="match status" value="1"/>
</dbReference>
<organism evidence="1 2">
    <name type="scientific">Fusicatenibacter faecihominis</name>
    <dbReference type="NCBI Taxonomy" id="2881276"/>
    <lineage>
        <taxon>Bacteria</taxon>
        <taxon>Bacillati</taxon>
        <taxon>Bacillota</taxon>
        <taxon>Clostridia</taxon>
        <taxon>Lachnospirales</taxon>
        <taxon>Lachnospiraceae</taxon>
        <taxon>Fusicatenibacter</taxon>
    </lineage>
</organism>
<comment type="caution">
    <text evidence="1">The sequence shown here is derived from an EMBL/GenBank/DDBJ whole genome shotgun (WGS) entry which is preliminary data.</text>
</comment>
<dbReference type="Pfam" id="PF09148">
    <property type="entry name" value="DUF1934"/>
    <property type="match status" value="1"/>
</dbReference>
<dbReference type="InterPro" id="IPR012674">
    <property type="entry name" value="Calycin"/>
</dbReference>
<evidence type="ECO:0000313" key="2">
    <source>
        <dbReference type="Proteomes" id="UP001197875"/>
    </source>
</evidence>
<name>A0AAE3DQY8_9FIRM</name>
<dbReference type="AlphaFoldDB" id="A0AAE3DQY8"/>
<sequence>MTKDVMIRIKGLQYAEGQESDTTELMLPGQFFERDGLSFVKYDEIVEDGGETIRNLLKFSDTKLTVIRHGAVESSMSFEKGKKLRSLYRTPFGDLEVGTLVSRFLILRTEENIRLEVDYALEMNGAHAAENRIAVTIRSRKNA</sequence>
<proteinExistence type="predicted"/>
<accession>A0AAE3DQY8</accession>
<dbReference type="RefSeq" id="WP_227614285.1">
    <property type="nucleotide sequence ID" value="NZ_JAJEPR010000003.1"/>
</dbReference>
<dbReference type="InterPro" id="IPR015231">
    <property type="entry name" value="DUF1934"/>
</dbReference>
<dbReference type="Proteomes" id="UP001197875">
    <property type="component" value="Unassembled WGS sequence"/>
</dbReference>
<dbReference type="Gene3D" id="2.40.128.20">
    <property type="match status" value="1"/>
</dbReference>
<reference evidence="1 2" key="1">
    <citation type="submission" date="2021-10" db="EMBL/GenBank/DDBJ databases">
        <title>Anaerobic single-cell dispensing facilitates the cultivation of human gut bacteria.</title>
        <authorList>
            <person name="Afrizal A."/>
        </authorList>
    </citation>
    <scope>NUCLEOTIDE SEQUENCE [LARGE SCALE GENOMIC DNA]</scope>
    <source>
        <strain evidence="1 2">CLA-AA-H277</strain>
    </source>
</reference>
<protein>
    <submittedName>
        <fullName evidence="1">DUF1934 domain-containing protein</fullName>
    </submittedName>
</protein>
<dbReference type="EMBL" id="JAJEPR010000003">
    <property type="protein sequence ID" value="MCC2188800.1"/>
    <property type="molecule type" value="Genomic_DNA"/>
</dbReference>
<evidence type="ECO:0000313" key="1">
    <source>
        <dbReference type="EMBL" id="MCC2188800.1"/>
    </source>
</evidence>
<keyword evidence="2" id="KW-1185">Reference proteome</keyword>
<gene>
    <name evidence="1" type="ORF">LKD71_03005</name>
</gene>